<feature type="region of interest" description="Disordered" evidence="2">
    <location>
        <begin position="478"/>
        <end position="537"/>
    </location>
</feature>
<protein>
    <submittedName>
        <fullName evidence="3">Uncharacterized protein</fullName>
    </submittedName>
</protein>
<proteinExistence type="predicted"/>
<dbReference type="Proteomes" id="UP000629468">
    <property type="component" value="Unassembled WGS sequence"/>
</dbReference>
<feature type="coiled-coil region" evidence="1">
    <location>
        <begin position="65"/>
        <end position="92"/>
    </location>
</feature>
<feature type="compositionally biased region" description="Basic and acidic residues" evidence="2">
    <location>
        <begin position="478"/>
        <end position="494"/>
    </location>
</feature>
<gene>
    <name evidence="3" type="ORF">Agabi119p4_962</name>
</gene>
<dbReference type="AlphaFoldDB" id="A0A8H7KLJ3"/>
<evidence type="ECO:0000313" key="3">
    <source>
        <dbReference type="EMBL" id="KAF7784797.1"/>
    </source>
</evidence>
<evidence type="ECO:0000256" key="1">
    <source>
        <dbReference type="SAM" id="Coils"/>
    </source>
</evidence>
<keyword evidence="1" id="KW-0175">Coiled coil</keyword>
<comment type="caution">
    <text evidence="3">The sequence shown here is derived from an EMBL/GenBank/DDBJ whole genome shotgun (WGS) entry which is preliminary data.</text>
</comment>
<organism evidence="3 4">
    <name type="scientific">Agaricus bisporus var. burnettii</name>
    <dbReference type="NCBI Taxonomy" id="192524"/>
    <lineage>
        <taxon>Eukaryota</taxon>
        <taxon>Fungi</taxon>
        <taxon>Dikarya</taxon>
        <taxon>Basidiomycota</taxon>
        <taxon>Agaricomycotina</taxon>
        <taxon>Agaricomycetes</taxon>
        <taxon>Agaricomycetidae</taxon>
        <taxon>Agaricales</taxon>
        <taxon>Agaricineae</taxon>
        <taxon>Agaricaceae</taxon>
        <taxon>Agaricus</taxon>
    </lineage>
</organism>
<dbReference type="EMBL" id="JABXXO010000001">
    <property type="protein sequence ID" value="KAF7784797.1"/>
    <property type="molecule type" value="Genomic_DNA"/>
</dbReference>
<reference evidence="3 4" key="1">
    <citation type="journal article" name="Sci. Rep.">
        <title>Telomere-to-telomere assembled and centromere annotated genomes of the two main subspecies of the button mushroom Agaricus bisporus reveal especially polymorphic chromosome ends.</title>
        <authorList>
            <person name="Sonnenberg A.S.M."/>
            <person name="Sedaghat-Telgerd N."/>
            <person name="Lavrijssen B."/>
            <person name="Ohm R.A."/>
            <person name="Hendrickx P.M."/>
            <person name="Scholtmeijer K."/>
            <person name="Baars J.J.P."/>
            <person name="van Peer A."/>
        </authorList>
    </citation>
    <scope>NUCLEOTIDE SEQUENCE [LARGE SCALE GENOMIC DNA]</scope>
    <source>
        <strain evidence="3 4">H119_p4</strain>
    </source>
</reference>
<evidence type="ECO:0000313" key="4">
    <source>
        <dbReference type="Proteomes" id="UP000629468"/>
    </source>
</evidence>
<sequence length="625" mass="67835">MKRRVVRDVTGRADPERLRLAVAIAVLRSKPRDISLPSYILSLHAHFPPSGPAPPTADYRWKTYALKLESDLEQLKEKYAAQKTELLALSSNGSSEFSFDSASLEGSVTLSTPTDAIKKKAKSKKTPGASDVKTAPDLDIFHQNDYQIPRSGDLLLALRAFGKVISGSNNDASTLLHSTLRIIQIASRILTPIIDQPSSKTSNPVTVSVLGKILSHTIRTSLPSIKVQRQSLVLSDIDKVFDSLIKCIFGPIILAFTRITHASLSTLLGESSSGSGSPPNLEKPSLVFDLRQDLLRLFKVLVDDLHSASLSAHKRDPLKLCQWTISLTSLKACLNLEIVRELGKVLFPVAKPSAANGSDTELGNELWNQGAHAVSRAVPSMVPASASLASSVASVVAKDVLWYLCSLMHILADLPEGYKLDSEVFPPGAPQDSHPPPRPDLDQHENETALLELLHDTVLSSLYDLVLRCQSVIDYGERPRSESDTVDGMHRSDKTQVGNSLTVYRHHSRREGGLSSGDKESAQNSQAQGHLSFPGDHQSEVGDPCGFGLRDRLDDISCIALAAEYDTDFRFRNSHQTAADGAANSTAEVDVPPVDVSGDCVIDEAGFTMLLGVVERFILGSGYMR</sequence>
<evidence type="ECO:0000256" key="2">
    <source>
        <dbReference type="SAM" id="MobiDB-lite"/>
    </source>
</evidence>
<name>A0A8H7KLJ3_AGABI</name>
<accession>A0A8H7KLJ3</accession>
<feature type="region of interest" description="Disordered" evidence="2">
    <location>
        <begin position="422"/>
        <end position="443"/>
    </location>
</feature>